<accession>A0A7S0KFY3</accession>
<dbReference type="Gene3D" id="1.10.510.10">
    <property type="entry name" value="Transferase(Phosphotransferase) domain 1"/>
    <property type="match status" value="1"/>
</dbReference>
<evidence type="ECO:0000256" key="2">
    <source>
        <dbReference type="ARBA" id="ARBA00022741"/>
    </source>
</evidence>
<dbReference type="GO" id="GO:0004674">
    <property type="term" value="F:protein serine/threonine kinase activity"/>
    <property type="evidence" value="ECO:0007669"/>
    <property type="project" value="UniProtKB-KW"/>
</dbReference>
<dbReference type="InterPro" id="IPR011009">
    <property type="entry name" value="Kinase-like_dom_sf"/>
</dbReference>
<feature type="compositionally biased region" description="Basic and acidic residues" evidence="7">
    <location>
        <begin position="396"/>
        <end position="411"/>
    </location>
</feature>
<evidence type="ECO:0000256" key="7">
    <source>
        <dbReference type="SAM" id="MobiDB-lite"/>
    </source>
</evidence>
<feature type="binding site" evidence="5">
    <location>
        <position position="135"/>
    </location>
    <ligand>
        <name>ATP</name>
        <dbReference type="ChEBI" id="CHEBI:30616"/>
    </ligand>
</feature>
<reference evidence="9" key="1">
    <citation type="submission" date="2021-01" db="EMBL/GenBank/DDBJ databases">
        <authorList>
            <person name="Corre E."/>
            <person name="Pelletier E."/>
            <person name="Niang G."/>
            <person name="Scheremetjew M."/>
            <person name="Finn R."/>
            <person name="Kale V."/>
            <person name="Holt S."/>
            <person name="Cochrane G."/>
            <person name="Meng A."/>
            <person name="Brown T."/>
            <person name="Cohen L."/>
        </authorList>
    </citation>
    <scope>NUCLEOTIDE SEQUENCE</scope>
    <source>
        <strain evidence="9">CCMP494</strain>
    </source>
</reference>
<dbReference type="PANTHER" id="PTHR46699">
    <property type="entry name" value="SERINE/THREONINE-PROTEIN KINASE STN8, CHLOROPLASTIC-RELATED"/>
    <property type="match status" value="1"/>
</dbReference>
<name>A0A7S0KFY3_MICPS</name>
<dbReference type="GO" id="GO:0005524">
    <property type="term" value="F:ATP binding"/>
    <property type="evidence" value="ECO:0007669"/>
    <property type="project" value="UniProtKB-UniRule"/>
</dbReference>
<sequence>MSRLVATVARAPASRLEPRRRAVAPSPGSTSPAGGFHVVVVDVDPSRPRPPPPPPRSSRRSVGAARGRCGRTPTTATASMREDSFDLGSYDPEMDGYEPPEVSVKDVAKGERIGEGSFAVVFAGTVAGVGDVVLKQYRRDVRGRDWFSFYADERAMCRRLRDRPGVAPFVGVAGSDLYLVWRDVGKRTLANVMEEARTRAAGKSGDVLHDALTLAASEMGLTTAGKEGGSTAAGEEGGLTDSEVFVAVARGLIEAVVSINDADVVHRDVKPDNVLLTSPEKGSPGGARVLMVDLGGAADYQTGQGTDGSEAIFDPTYGAPEQFKRVKNRSRSVAGMFAGFGTNRDVDVSGIGDLEATGAAPTAAFDAFGVGLTLLRLATPALHPATSMKLARSAMDEAADRVSEREGKGDEGGSVLDEWASGPGSGSCDFGLLDELGAWSLLEGLTQWDPDRRMTLEEALRHPSLN</sequence>
<dbReference type="InterPro" id="IPR000719">
    <property type="entry name" value="Prot_kinase_dom"/>
</dbReference>
<keyword evidence="1" id="KW-0808">Transferase</keyword>
<feature type="region of interest" description="Disordered" evidence="7">
    <location>
        <begin position="396"/>
        <end position="421"/>
    </location>
</feature>
<evidence type="ECO:0000256" key="5">
    <source>
        <dbReference type="PROSITE-ProRule" id="PRU10141"/>
    </source>
</evidence>
<dbReference type="InterPro" id="IPR017441">
    <property type="entry name" value="Protein_kinase_ATP_BS"/>
</dbReference>
<evidence type="ECO:0000259" key="8">
    <source>
        <dbReference type="PROSITE" id="PS50011"/>
    </source>
</evidence>
<keyword evidence="2 5" id="KW-0547">Nucleotide-binding</keyword>
<gene>
    <name evidence="9" type="ORF">MSP1404_LOCUS2620</name>
</gene>
<dbReference type="PROSITE" id="PS00107">
    <property type="entry name" value="PROTEIN_KINASE_ATP"/>
    <property type="match status" value="1"/>
</dbReference>
<evidence type="ECO:0000256" key="6">
    <source>
        <dbReference type="RuleBase" id="RU000304"/>
    </source>
</evidence>
<evidence type="ECO:0000256" key="1">
    <source>
        <dbReference type="ARBA" id="ARBA00022679"/>
    </source>
</evidence>
<feature type="domain" description="Protein kinase" evidence="8">
    <location>
        <begin position="107"/>
        <end position="465"/>
    </location>
</feature>
<evidence type="ECO:0000256" key="4">
    <source>
        <dbReference type="ARBA" id="ARBA00022840"/>
    </source>
</evidence>
<dbReference type="Gene3D" id="3.30.200.20">
    <property type="entry name" value="Phosphorylase Kinase, domain 1"/>
    <property type="match status" value="1"/>
</dbReference>
<protein>
    <recommendedName>
        <fullName evidence="8">Protein kinase domain-containing protein</fullName>
    </recommendedName>
</protein>
<organism evidence="9">
    <name type="scientific">Micromonas pusilla</name>
    <name type="common">Picoplanktonic green alga</name>
    <name type="synonym">Chromulina pusilla</name>
    <dbReference type="NCBI Taxonomy" id="38833"/>
    <lineage>
        <taxon>Eukaryota</taxon>
        <taxon>Viridiplantae</taxon>
        <taxon>Chlorophyta</taxon>
        <taxon>Mamiellophyceae</taxon>
        <taxon>Mamiellales</taxon>
        <taxon>Mamiellaceae</taxon>
        <taxon>Micromonas</taxon>
    </lineage>
</organism>
<keyword evidence="6" id="KW-0723">Serine/threonine-protein kinase</keyword>
<evidence type="ECO:0000313" key="9">
    <source>
        <dbReference type="EMBL" id="CAD8580417.1"/>
    </source>
</evidence>
<dbReference type="SUPFAM" id="SSF56112">
    <property type="entry name" value="Protein kinase-like (PK-like)"/>
    <property type="match status" value="1"/>
</dbReference>
<dbReference type="SMART" id="SM00220">
    <property type="entry name" value="S_TKc"/>
    <property type="match status" value="1"/>
</dbReference>
<keyword evidence="4 5" id="KW-0067">ATP-binding</keyword>
<proteinExistence type="inferred from homology"/>
<dbReference type="Pfam" id="PF00069">
    <property type="entry name" value="Pkinase"/>
    <property type="match status" value="1"/>
</dbReference>
<dbReference type="PROSITE" id="PS00108">
    <property type="entry name" value="PROTEIN_KINASE_ST"/>
    <property type="match status" value="1"/>
</dbReference>
<dbReference type="AlphaFoldDB" id="A0A7S0KFY3"/>
<keyword evidence="3" id="KW-0418">Kinase</keyword>
<dbReference type="PROSITE" id="PS50011">
    <property type="entry name" value="PROTEIN_KINASE_DOM"/>
    <property type="match status" value="1"/>
</dbReference>
<dbReference type="InterPro" id="IPR008271">
    <property type="entry name" value="Ser/Thr_kinase_AS"/>
</dbReference>
<feature type="region of interest" description="Disordered" evidence="7">
    <location>
        <begin position="1"/>
        <end position="95"/>
    </location>
</feature>
<dbReference type="EMBL" id="HBEV01003484">
    <property type="protein sequence ID" value="CAD8580417.1"/>
    <property type="molecule type" value="Transcribed_RNA"/>
</dbReference>
<evidence type="ECO:0000256" key="3">
    <source>
        <dbReference type="ARBA" id="ARBA00022777"/>
    </source>
</evidence>
<comment type="similarity">
    <text evidence="6">Belongs to the protein kinase superfamily.</text>
</comment>